<dbReference type="Proteomes" id="UP001500459">
    <property type="component" value="Unassembled WGS sequence"/>
</dbReference>
<proteinExistence type="predicted"/>
<dbReference type="RefSeq" id="WP_344930749.1">
    <property type="nucleotide sequence ID" value="NZ_BAABCW010000029.1"/>
</dbReference>
<dbReference type="InterPro" id="IPR012337">
    <property type="entry name" value="RNaseH-like_sf"/>
</dbReference>
<dbReference type="PANTHER" id="PTHR46889">
    <property type="entry name" value="TRANSPOSASE INSF FOR INSERTION SEQUENCE IS3B-RELATED"/>
    <property type="match status" value="1"/>
</dbReference>
<dbReference type="EMBL" id="BAABCW010000029">
    <property type="protein sequence ID" value="GAA3522474.1"/>
    <property type="molecule type" value="Genomic_DNA"/>
</dbReference>
<keyword evidence="2" id="KW-1185">Reference proteome</keyword>
<name>A0ABP6UUQ6_9FLAO</name>
<comment type="caution">
    <text evidence="1">The sequence shown here is derived from an EMBL/GenBank/DDBJ whole genome shotgun (WGS) entry which is preliminary data.</text>
</comment>
<reference evidence="2" key="1">
    <citation type="journal article" date="2019" name="Int. J. Syst. Evol. Microbiol.">
        <title>The Global Catalogue of Microorganisms (GCM) 10K type strain sequencing project: providing services to taxonomists for standard genome sequencing and annotation.</title>
        <authorList>
            <consortium name="The Broad Institute Genomics Platform"/>
            <consortium name="The Broad Institute Genome Sequencing Center for Infectious Disease"/>
            <person name="Wu L."/>
            <person name="Ma J."/>
        </authorList>
    </citation>
    <scope>NUCLEOTIDE SEQUENCE [LARGE SCALE GENOMIC DNA]</scope>
    <source>
        <strain evidence="2">JCM 17106</strain>
    </source>
</reference>
<dbReference type="SUPFAM" id="SSF53098">
    <property type="entry name" value="Ribonuclease H-like"/>
    <property type="match status" value="1"/>
</dbReference>
<dbReference type="PANTHER" id="PTHR46889:SF7">
    <property type="entry name" value="TRANSPOSASE FOR INSERTION SEQUENCE ELEMENT IS904"/>
    <property type="match status" value="1"/>
</dbReference>
<protein>
    <recommendedName>
        <fullName evidence="3">Transposase</fullName>
    </recommendedName>
</protein>
<dbReference type="InterPro" id="IPR050900">
    <property type="entry name" value="Transposase_IS3/IS150/IS904"/>
</dbReference>
<evidence type="ECO:0008006" key="3">
    <source>
        <dbReference type="Google" id="ProtNLM"/>
    </source>
</evidence>
<sequence length="85" mass="10264">MEYKLDLGYRVNIKKIRRLYKLMGLQTLYVKPKTTIKDKTNYVYSYLLKNLKINCADQVWQTDITYIPMFRGFMYMAAIIDIHSR</sequence>
<accession>A0ABP6UUQ6</accession>
<evidence type="ECO:0000313" key="1">
    <source>
        <dbReference type="EMBL" id="GAA3522474.1"/>
    </source>
</evidence>
<gene>
    <name evidence="1" type="ORF">GCM10022393_41350</name>
</gene>
<organism evidence="1 2">
    <name type="scientific">Aquimarina addita</name>
    <dbReference type="NCBI Taxonomy" id="870485"/>
    <lineage>
        <taxon>Bacteria</taxon>
        <taxon>Pseudomonadati</taxon>
        <taxon>Bacteroidota</taxon>
        <taxon>Flavobacteriia</taxon>
        <taxon>Flavobacteriales</taxon>
        <taxon>Flavobacteriaceae</taxon>
        <taxon>Aquimarina</taxon>
    </lineage>
</organism>
<evidence type="ECO:0000313" key="2">
    <source>
        <dbReference type="Proteomes" id="UP001500459"/>
    </source>
</evidence>